<dbReference type="Proteomes" id="UP000693970">
    <property type="component" value="Unassembled WGS sequence"/>
</dbReference>
<feature type="region of interest" description="Disordered" evidence="1">
    <location>
        <begin position="1"/>
        <end position="50"/>
    </location>
</feature>
<gene>
    <name evidence="2" type="ORF">IV203_013764</name>
</gene>
<feature type="compositionally biased region" description="Basic and acidic residues" evidence="1">
    <location>
        <begin position="15"/>
        <end position="24"/>
    </location>
</feature>
<protein>
    <submittedName>
        <fullName evidence="2">Uncharacterized protein</fullName>
    </submittedName>
</protein>
<evidence type="ECO:0000313" key="2">
    <source>
        <dbReference type="EMBL" id="KAG7374669.1"/>
    </source>
</evidence>
<dbReference type="AlphaFoldDB" id="A0A9K3QAC3"/>
<evidence type="ECO:0000313" key="3">
    <source>
        <dbReference type="Proteomes" id="UP000693970"/>
    </source>
</evidence>
<organism evidence="2 3">
    <name type="scientific">Nitzschia inconspicua</name>
    <dbReference type="NCBI Taxonomy" id="303405"/>
    <lineage>
        <taxon>Eukaryota</taxon>
        <taxon>Sar</taxon>
        <taxon>Stramenopiles</taxon>
        <taxon>Ochrophyta</taxon>
        <taxon>Bacillariophyta</taxon>
        <taxon>Bacillariophyceae</taxon>
        <taxon>Bacillariophycidae</taxon>
        <taxon>Bacillariales</taxon>
        <taxon>Bacillariaceae</taxon>
        <taxon>Nitzschia</taxon>
    </lineage>
</organism>
<keyword evidence="3" id="KW-1185">Reference proteome</keyword>
<accession>A0A9K3QAC3</accession>
<feature type="compositionally biased region" description="Acidic residues" evidence="1">
    <location>
        <begin position="797"/>
        <end position="813"/>
    </location>
</feature>
<feature type="compositionally biased region" description="Polar residues" evidence="1">
    <location>
        <begin position="733"/>
        <end position="757"/>
    </location>
</feature>
<evidence type="ECO:0000256" key="1">
    <source>
        <dbReference type="SAM" id="MobiDB-lite"/>
    </source>
</evidence>
<proteinExistence type="predicted"/>
<name>A0A9K3QAC3_9STRA</name>
<feature type="compositionally biased region" description="Low complexity" evidence="1">
    <location>
        <begin position="73"/>
        <end position="90"/>
    </location>
</feature>
<dbReference type="OrthoDB" id="44709at2759"/>
<reference evidence="2" key="1">
    <citation type="journal article" date="2021" name="Sci. Rep.">
        <title>Diploid genomic architecture of Nitzschia inconspicua, an elite biomass production diatom.</title>
        <authorList>
            <person name="Oliver A."/>
            <person name="Podell S."/>
            <person name="Pinowska A."/>
            <person name="Traller J.C."/>
            <person name="Smith S.R."/>
            <person name="McClure R."/>
            <person name="Beliaev A."/>
            <person name="Bohutskyi P."/>
            <person name="Hill E.A."/>
            <person name="Rabines A."/>
            <person name="Zheng H."/>
            <person name="Allen L.Z."/>
            <person name="Kuo A."/>
            <person name="Grigoriev I.V."/>
            <person name="Allen A.E."/>
            <person name="Hazlebeck D."/>
            <person name="Allen E.E."/>
        </authorList>
    </citation>
    <scope>NUCLEOTIDE SEQUENCE</scope>
    <source>
        <strain evidence="2">Hildebrandi</strain>
    </source>
</reference>
<feature type="region of interest" description="Disordered" evidence="1">
    <location>
        <begin position="796"/>
        <end position="822"/>
    </location>
</feature>
<reference evidence="2" key="2">
    <citation type="submission" date="2021-04" db="EMBL/GenBank/DDBJ databases">
        <authorList>
            <person name="Podell S."/>
        </authorList>
    </citation>
    <scope>NUCLEOTIDE SEQUENCE</scope>
    <source>
        <strain evidence="2">Hildebrandi</strain>
    </source>
</reference>
<comment type="caution">
    <text evidence="2">The sequence shown here is derived from an EMBL/GenBank/DDBJ whole genome shotgun (WGS) entry which is preliminary data.</text>
</comment>
<dbReference type="EMBL" id="JAGRRH010000001">
    <property type="protein sequence ID" value="KAG7374669.1"/>
    <property type="molecule type" value="Genomic_DNA"/>
</dbReference>
<feature type="region of interest" description="Disordered" evidence="1">
    <location>
        <begin position="733"/>
        <end position="766"/>
    </location>
</feature>
<sequence>MFGIAKNAAQAAQREASRHLSRTEDDMDGDESSQEVNTPSCTRGPHRKMRLLRSSSNISDQLDEMLPQHSSSDRSMSTSSEDATSLSTASTTTGEAGLQIYLKDGHVRLGYCYDSNLRNIHPNVFAPSSLQNVVKVGGGGSGVAVFCGTHPELGDIVMKHGGFKDLTELFALATIAEDLKRRGERTNHPDCAKKMQDCLPSFEMIYISPQHILLKKNQDYWTRLKKVIRIGNLLKFNALEQMANSKSISLDDDTLFLTPGRSIRIYERSTAGQNSSKRSVYDDLRIVLDDDTQQRKPSLAFVLGHESMHFLRTSTMELVGLREYEFLKQIYNELLPIMTDNLFKFTLAQQRIGGPNAKTGNQWLYEKKLTGKLLKNLVTQFCAMVRNLQKLTLPEELDVVEDIRREVQRLENDDSSNPQADKISAMADQFCGNAIKKNFHPTKGRLRFFRRVCKDFREYNLILTSEEKIPAKHLGNLMLSGALMSDTFVDASTEPTMMQPHEHFWRNLLARAVDNRKSMSPNALKRIWNSGLADAGIHNLFVSEDELYFFDLGEPTLQSLPGFMTKFLFSFFHTLGMQEDENGEWIRRFVVEGPKLALTPETKELLEEAYDAFEVALDGVINNLFDGDHGLRWLLLQYVTLQLLSDAAFCLQRWEMKGGGRPRHGNHNTGLETWLWRALWDCYVAFDINTAESWFRFEVEHPCFRDSLDSVRLNMRSTIRESDLKTLQEIRRSSLSTSGGTIGRNSTGSSHQQRSPITPQPMPSRNDVAEVSLRDLTLSTYLLRRSVSTDSVINGELWEDDEEEEEHSSDDDSAIAAPGVHL</sequence>
<feature type="region of interest" description="Disordered" evidence="1">
    <location>
        <begin position="66"/>
        <end position="90"/>
    </location>
</feature>